<evidence type="ECO:0000313" key="8">
    <source>
        <dbReference type="Proteomes" id="UP000274131"/>
    </source>
</evidence>
<dbReference type="InterPro" id="IPR042269">
    <property type="entry name" value="Ser_carbopepase_S28_SKS"/>
</dbReference>
<dbReference type="OrthoDB" id="2130629at2759"/>
<proteinExistence type="inferred from homology"/>
<evidence type="ECO:0000313" key="7">
    <source>
        <dbReference type="EMBL" id="VDD86887.1"/>
    </source>
</evidence>
<gene>
    <name evidence="7" type="ORF">EVEC_LOCUS2030</name>
</gene>
<keyword evidence="3" id="KW-0732">Signal</keyword>
<keyword evidence="6" id="KW-0325">Glycoprotein</keyword>
<keyword evidence="8" id="KW-1185">Reference proteome</keyword>
<dbReference type="GO" id="GO:0006508">
    <property type="term" value="P:proteolysis"/>
    <property type="evidence" value="ECO:0007669"/>
    <property type="project" value="UniProtKB-KW"/>
</dbReference>
<dbReference type="GO" id="GO:0070008">
    <property type="term" value="F:serine-type exopeptidase activity"/>
    <property type="evidence" value="ECO:0007669"/>
    <property type="project" value="InterPro"/>
</dbReference>
<dbReference type="GO" id="GO:0008239">
    <property type="term" value="F:dipeptidyl-peptidase activity"/>
    <property type="evidence" value="ECO:0007669"/>
    <property type="project" value="TreeGrafter"/>
</dbReference>
<keyword evidence="5" id="KW-0720">Serine protease</keyword>
<keyword evidence="2" id="KW-0645">Protease</keyword>
<reference evidence="7 8" key="2">
    <citation type="submission" date="2018-10" db="EMBL/GenBank/DDBJ databases">
        <authorList>
            <consortium name="Pathogen Informatics"/>
        </authorList>
    </citation>
    <scope>NUCLEOTIDE SEQUENCE [LARGE SCALE GENOMIC DNA]</scope>
</reference>
<evidence type="ECO:0000256" key="2">
    <source>
        <dbReference type="ARBA" id="ARBA00022670"/>
    </source>
</evidence>
<evidence type="ECO:0000256" key="3">
    <source>
        <dbReference type="ARBA" id="ARBA00022729"/>
    </source>
</evidence>
<dbReference type="EMBL" id="UXUI01007307">
    <property type="protein sequence ID" value="VDD86887.1"/>
    <property type="molecule type" value="Genomic_DNA"/>
</dbReference>
<dbReference type="WBParaSite" id="EVEC_0000232201-mRNA-1">
    <property type="protein sequence ID" value="EVEC_0000232201-mRNA-1"/>
    <property type="gene ID" value="EVEC_0000232201"/>
</dbReference>
<evidence type="ECO:0000256" key="1">
    <source>
        <dbReference type="ARBA" id="ARBA00011079"/>
    </source>
</evidence>
<dbReference type="Pfam" id="PF05577">
    <property type="entry name" value="Peptidase_S28"/>
    <property type="match status" value="2"/>
</dbReference>
<sequence length="1017" mass="115306">MVLKGGIRSEQYSWTEEWYENMPIDHFAFADNRTFKLRYLINLDFFTEHGPILFYTGNEGNIEGFAANTGFMWDLAPELSAAVVFAEHRYYGKTQPFGNKSYSSASNLGYLSSEQALADFALLIKFLKQERLVGASKSAVIAFGGSYGGMLAAWLRIKYPHVVDGSLAASAPVFWFLNTSVPEDIYDHIVSRSFQVFGCVPSHIIHSWSALRNLAKDESGRKYINNLFHLDPKSLLNDENDVNFLTNFIREAFESMAMVNYPYPTEFLAPLPGWPVKVACQFFNSSEQRSDKQLSEDLYGFINLYYNYTGTKATLCANPRNCEDSAYSALGDPLGWPWQTCTEMVMQMCASGPPNDFFWKDCPFTTKGAIETCNEIFGKIGYSSSLHRPDWVILNYGNRYPTASNIVFSNGFLDPWSGGGWSLKPKITGSVVSIIIKDGAHHYDLRGSHPEDTNAVREARSLEKVYIKKWIKQTRSKFRKLRKLRITRKYFYYESSFREDKPEKFDQPLFLYIGGQENIKSYLKQRGFVFEMAKYFSGTAVFLQHRNYVEQPQPSQNETTEESPDLRYLKITQVLGDIAEFLKVYKTKYLLSETAPVIAVGDFYGGALAAFMRMKYPHIVRGALASSVPLMYFAGGNVTKDAFSKRVTEIYKNYNCSSKAVSEGFKWVDILSEEGNFTKLNEVFHLRTNFTLINKTDKQYLVKFIREALEQMAVLNYPYKTENNTAFPVQKACEHLVFNSANPDKILRNLYSAIAIYYGETTDHCIKPECGDNIASKLPRSTALTWQQCTEWIIQKCALGDVDDFIPSECNECGLLNSAEKTCEESLESKNYTRDMYNVKAIADQFGFDYSSYSNIIFTNGALDPWATGGVTNSSLGEDPWMRGLYSFLIPNSAHAMDLRQPMTCDPPALKSVREKIIKIIIPRMINGTGFQKIEISESEAWNVSNCNVDKHPWKDTPLVTENISTTIAEEDTTSGSVSTFSKTSTQTSEVTKSSCNKEKTILYAMAILLPIIYSCY</sequence>
<protein>
    <submittedName>
        <fullName evidence="9">Lysosomal Pro-X carboxypeptidase</fullName>
    </submittedName>
</protein>
<evidence type="ECO:0000256" key="5">
    <source>
        <dbReference type="ARBA" id="ARBA00022825"/>
    </source>
</evidence>
<dbReference type="SUPFAM" id="SSF53474">
    <property type="entry name" value="alpha/beta-Hydrolases"/>
    <property type="match status" value="2"/>
</dbReference>
<accession>A0A0N4UXQ0</accession>
<reference evidence="9" key="1">
    <citation type="submission" date="2017-02" db="UniProtKB">
        <authorList>
            <consortium name="WormBaseParasite"/>
        </authorList>
    </citation>
    <scope>IDENTIFICATION</scope>
</reference>
<dbReference type="InterPro" id="IPR008758">
    <property type="entry name" value="Peptidase_S28"/>
</dbReference>
<evidence type="ECO:0000256" key="4">
    <source>
        <dbReference type="ARBA" id="ARBA00022801"/>
    </source>
</evidence>
<dbReference type="STRING" id="51028.A0A0N4UXQ0"/>
<evidence type="ECO:0000313" key="9">
    <source>
        <dbReference type="WBParaSite" id="EVEC_0000232201-mRNA-1"/>
    </source>
</evidence>
<dbReference type="Proteomes" id="UP000274131">
    <property type="component" value="Unassembled WGS sequence"/>
</dbReference>
<name>A0A0N4UXQ0_ENTVE</name>
<dbReference type="PANTHER" id="PTHR11010">
    <property type="entry name" value="PROTEASE S28 PRO-X CARBOXYPEPTIDASE-RELATED"/>
    <property type="match status" value="1"/>
</dbReference>
<dbReference type="AlphaFoldDB" id="A0A0N4UXQ0"/>
<dbReference type="FunFam" id="1.20.120.980:FF:000007">
    <property type="entry name" value="Predicted protein"/>
    <property type="match status" value="1"/>
</dbReference>
<comment type="similarity">
    <text evidence="1">Belongs to the peptidase S28 family.</text>
</comment>
<keyword evidence="4" id="KW-0378">Hydrolase</keyword>
<evidence type="ECO:0000256" key="6">
    <source>
        <dbReference type="ARBA" id="ARBA00023180"/>
    </source>
</evidence>
<dbReference type="PANTHER" id="PTHR11010:SF38">
    <property type="entry name" value="LYSOSOMAL PRO-X CARBOXYPEPTIDASE"/>
    <property type="match status" value="1"/>
</dbReference>
<dbReference type="Gene3D" id="1.20.120.980">
    <property type="entry name" value="Serine carboxypeptidase S28, SKS domain"/>
    <property type="match status" value="2"/>
</dbReference>
<dbReference type="Gene3D" id="3.40.50.1820">
    <property type="entry name" value="alpha/beta hydrolase"/>
    <property type="match status" value="2"/>
</dbReference>
<dbReference type="InterPro" id="IPR029058">
    <property type="entry name" value="AB_hydrolase_fold"/>
</dbReference>
<organism evidence="9">
    <name type="scientific">Enterobius vermicularis</name>
    <name type="common">Human pinworm</name>
    <dbReference type="NCBI Taxonomy" id="51028"/>
    <lineage>
        <taxon>Eukaryota</taxon>
        <taxon>Metazoa</taxon>
        <taxon>Ecdysozoa</taxon>
        <taxon>Nematoda</taxon>
        <taxon>Chromadorea</taxon>
        <taxon>Rhabditida</taxon>
        <taxon>Spirurina</taxon>
        <taxon>Oxyuridomorpha</taxon>
        <taxon>Oxyuroidea</taxon>
        <taxon>Oxyuridae</taxon>
        <taxon>Enterobius</taxon>
    </lineage>
</organism>